<sequence length="547" mass="62375">MNVPPASELLGKPEELSSAELQYLQRPASYNEVLLDIAELKRRLKFHPSSPSTTFAAKSSIIDAGTISKLPAEGLIAILRHTTISNLFTLRSINSTIKSVIDHWEPFKLITTYGDTTVKALLVTGAGHLWTAPQLVSVLFTTKCEFCSEHGEIIQLLKLKRCCFHCLSEERGLLAVDIEYAKKSLGLSEEEVQTLPMLTTFPQKNLWGFSSVPFTVLDYEAALRLSGDRALKCPPNTARLGMFPFKIKKTGIYLDEVFRSTHTRVEKRLHERRGKSSMKLASAIIKCPETNYWQHACAVRQRAMTRKRARLADDTLKDNVTIVGAIHCERCARYWNYHSPLPFYYHKMYPHRPTGGPTEFTNHVKHCIYAHAHWIMLECPWDPLSPSNRLILLERHRHITFSRIPGETLEQSCANFERIPTGLRQLGVLYSSDFRNFQQPYDWPQAGEGEVVEGEKAVTLRRVMERGKQAAWMHHQDDDRDRYWDMLVAPEAASQKNWACANLYNGSSTLFRGPTALHESKRLRLNRKGGNSPADDWTKAQWGLDKL</sequence>
<gene>
    <name evidence="2" type="ORF">LTR84_003103</name>
</gene>
<accession>A0AAV9N916</accession>
<dbReference type="PROSITE" id="PS50181">
    <property type="entry name" value="FBOX"/>
    <property type="match status" value="1"/>
</dbReference>
<organism evidence="2 3">
    <name type="scientific">Exophiala bonariae</name>
    <dbReference type="NCBI Taxonomy" id="1690606"/>
    <lineage>
        <taxon>Eukaryota</taxon>
        <taxon>Fungi</taxon>
        <taxon>Dikarya</taxon>
        <taxon>Ascomycota</taxon>
        <taxon>Pezizomycotina</taxon>
        <taxon>Eurotiomycetes</taxon>
        <taxon>Chaetothyriomycetidae</taxon>
        <taxon>Chaetothyriales</taxon>
        <taxon>Herpotrichiellaceae</taxon>
        <taxon>Exophiala</taxon>
    </lineage>
</organism>
<keyword evidence="3" id="KW-1185">Reference proteome</keyword>
<proteinExistence type="predicted"/>
<dbReference type="EMBL" id="JAVRRD010000015">
    <property type="protein sequence ID" value="KAK5051451.1"/>
    <property type="molecule type" value="Genomic_DNA"/>
</dbReference>
<evidence type="ECO:0000313" key="3">
    <source>
        <dbReference type="Proteomes" id="UP001358417"/>
    </source>
</evidence>
<name>A0AAV9N916_9EURO</name>
<comment type="caution">
    <text evidence="2">The sequence shown here is derived from an EMBL/GenBank/DDBJ whole genome shotgun (WGS) entry which is preliminary data.</text>
</comment>
<dbReference type="InterPro" id="IPR001810">
    <property type="entry name" value="F-box_dom"/>
</dbReference>
<dbReference type="GeneID" id="89971297"/>
<feature type="domain" description="F-box" evidence="1">
    <location>
        <begin position="64"/>
        <end position="110"/>
    </location>
</feature>
<evidence type="ECO:0000313" key="2">
    <source>
        <dbReference type="EMBL" id="KAK5051451.1"/>
    </source>
</evidence>
<dbReference type="AlphaFoldDB" id="A0AAV9N916"/>
<dbReference type="Proteomes" id="UP001358417">
    <property type="component" value="Unassembled WGS sequence"/>
</dbReference>
<evidence type="ECO:0000259" key="1">
    <source>
        <dbReference type="PROSITE" id="PS50181"/>
    </source>
</evidence>
<protein>
    <recommendedName>
        <fullName evidence="1">F-box domain-containing protein</fullName>
    </recommendedName>
</protein>
<reference evidence="2 3" key="1">
    <citation type="submission" date="2023-08" db="EMBL/GenBank/DDBJ databases">
        <title>Black Yeasts Isolated from many extreme environments.</title>
        <authorList>
            <person name="Coleine C."/>
            <person name="Stajich J.E."/>
            <person name="Selbmann L."/>
        </authorList>
    </citation>
    <scope>NUCLEOTIDE SEQUENCE [LARGE SCALE GENOMIC DNA]</scope>
    <source>
        <strain evidence="2 3">CCFEE 5792</strain>
    </source>
</reference>
<dbReference type="RefSeq" id="XP_064705678.1">
    <property type="nucleotide sequence ID" value="XM_064846698.1"/>
</dbReference>